<reference evidence="2 3" key="1">
    <citation type="submission" date="2015-02" db="EMBL/GenBank/DDBJ databases">
        <title>Draft genome sequence of Kitasatospora griseola MF730-N6, a bafilomycin, terpentecin and satosporin producer.</title>
        <authorList>
            <person name="Arens J.C."/>
            <person name="Haltli B."/>
            <person name="Kerr R.G."/>
        </authorList>
    </citation>
    <scope>NUCLEOTIDE SEQUENCE [LARGE SCALE GENOMIC DNA]</scope>
    <source>
        <strain evidence="2 3">MF730-N6</strain>
    </source>
</reference>
<dbReference type="PATRIC" id="fig|2064.6.peg.521"/>
<dbReference type="InterPro" id="IPR039708">
    <property type="entry name" value="MT1774/Rv1733c-like"/>
</dbReference>
<dbReference type="AlphaFoldDB" id="A0A0D0NDY1"/>
<dbReference type="STRING" id="2064.TR51_02300"/>
<gene>
    <name evidence="2" type="ORF">TR51_02300</name>
</gene>
<feature type="transmembrane region" description="Helical" evidence="1">
    <location>
        <begin position="102"/>
        <end position="125"/>
    </location>
</feature>
<dbReference type="Proteomes" id="UP000032066">
    <property type="component" value="Unassembled WGS sequence"/>
</dbReference>
<dbReference type="PANTHER" id="PTHR42305:SF1">
    <property type="entry name" value="MEMBRANE PROTEIN RV1733C-RELATED"/>
    <property type="match status" value="1"/>
</dbReference>
<protein>
    <recommendedName>
        <fullName evidence="4">Transmembrane protein</fullName>
    </recommendedName>
</protein>
<keyword evidence="1" id="KW-0472">Membrane</keyword>
<sequence length="157" mass="16602">MAVAIGGVPAAVAVGLAVHHDQARVVREESTDRHPVTAQLVADVPAAVGITTTRAAVAWNSDGADHLASAVVPSGQRAGTPVQIWVDDRSRVVPQPAGTGEAIAVAATAALLTVTAVPLLSMLTWKGTLHLLNRRRYAGWDAEWQQIEPQWTRRQPS</sequence>
<organism evidence="2 3">
    <name type="scientific">Kitasatospora griseola</name>
    <name type="common">Streptomyces griseolosporeus</name>
    <dbReference type="NCBI Taxonomy" id="2064"/>
    <lineage>
        <taxon>Bacteria</taxon>
        <taxon>Bacillati</taxon>
        <taxon>Actinomycetota</taxon>
        <taxon>Actinomycetes</taxon>
        <taxon>Kitasatosporales</taxon>
        <taxon>Streptomycetaceae</taxon>
        <taxon>Kitasatospora</taxon>
    </lineage>
</organism>
<dbReference type="PANTHER" id="PTHR42305">
    <property type="entry name" value="MEMBRANE PROTEIN RV1733C-RELATED"/>
    <property type="match status" value="1"/>
</dbReference>
<dbReference type="EMBL" id="JXZB01000001">
    <property type="protein sequence ID" value="KIQ66450.1"/>
    <property type="molecule type" value="Genomic_DNA"/>
</dbReference>
<comment type="caution">
    <text evidence="2">The sequence shown here is derived from an EMBL/GenBank/DDBJ whole genome shotgun (WGS) entry which is preliminary data.</text>
</comment>
<evidence type="ECO:0000313" key="3">
    <source>
        <dbReference type="Proteomes" id="UP000032066"/>
    </source>
</evidence>
<proteinExistence type="predicted"/>
<keyword evidence="3" id="KW-1185">Reference proteome</keyword>
<evidence type="ECO:0008006" key="4">
    <source>
        <dbReference type="Google" id="ProtNLM"/>
    </source>
</evidence>
<accession>A0A0D0NDY1</accession>
<name>A0A0D0NDY1_KITGR</name>
<keyword evidence="1" id="KW-1133">Transmembrane helix</keyword>
<evidence type="ECO:0000256" key="1">
    <source>
        <dbReference type="SAM" id="Phobius"/>
    </source>
</evidence>
<keyword evidence="1" id="KW-0812">Transmembrane</keyword>
<evidence type="ECO:0000313" key="2">
    <source>
        <dbReference type="EMBL" id="KIQ66450.1"/>
    </source>
</evidence>